<dbReference type="RefSeq" id="WP_187555314.1">
    <property type="nucleotide sequence ID" value="NZ_CP060716.1"/>
</dbReference>
<feature type="transmembrane region" description="Helical" evidence="1">
    <location>
        <begin position="119"/>
        <end position="139"/>
    </location>
</feature>
<dbReference type="Proteomes" id="UP000515934">
    <property type="component" value="Chromosome"/>
</dbReference>
<protein>
    <submittedName>
        <fullName evidence="2">Uncharacterized protein</fullName>
    </submittedName>
</protein>
<organism evidence="2 3">
    <name type="scientific">Leucobacter denitrificans</name>
    <dbReference type="NCBI Taxonomy" id="683042"/>
    <lineage>
        <taxon>Bacteria</taxon>
        <taxon>Bacillati</taxon>
        <taxon>Actinomycetota</taxon>
        <taxon>Actinomycetes</taxon>
        <taxon>Micrococcales</taxon>
        <taxon>Microbacteriaceae</taxon>
        <taxon>Leucobacter</taxon>
    </lineage>
</organism>
<keyword evidence="3" id="KW-1185">Reference proteome</keyword>
<evidence type="ECO:0000313" key="3">
    <source>
        <dbReference type="Proteomes" id="UP000515934"/>
    </source>
</evidence>
<sequence length="357" mass="38166">MNVITAYLETMFSTYPQTPRLLEAKAELQTMMEDAYAGYLSQGASENEAVGRVITEFGNLDEVAPALGISQEIHPPAANQLPAPSQPSAPAPAPLTYAPITMEEAEGYANARRKTEPRLALGVALCVISPALLVSLAPLGASGMFGFDERAGALIGLLALLILVTSGVLIFVRRSQQLAQFDRITSSKFTRSLSVERWAKSLEAEHSGRRTVRLQVAIVLWILSAAPVLTIALLPTFTDAASDSWSGVGAACTLIMVAAGLLIFLPSNWAADTAEALTRSGRPDPATGAPDEDERSLVGTVASIYWPLLTVIFLAWSFIGDAWDRSWIVWPIGAVLFGAIAGALNAIESSRKSRRTR</sequence>
<proteinExistence type="predicted"/>
<evidence type="ECO:0000256" key="1">
    <source>
        <dbReference type="SAM" id="Phobius"/>
    </source>
</evidence>
<keyword evidence="1" id="KW-1133">Transmembrane helix</keyword>
<dbReference type="EMBL" id="CP060716">
    <property type="protein sequence ID" value="QNN62844.1"/>
    <property type="molecule type" value="Genomic_DNA"/>
</dbReference>
<feature type="transmembrane region" description="Helical" evidence="1">
    <location>
        <begin position="297"/>
        <end position="316"/>
    </location>
</feature>
<dbReference type="NCBIfam" id="NF038403">
    <property type="entry name" value="perm_prefix_1"/>
    <property type="match status" value="1"/>
</dbReference>
<keyword evidence="1" id="KW-0472">Membrane</keyword>
<dbReference type="AlphaFoldDB" id="A0A7G9S4R9"/>
<name>A0A7G9S4R9_9MICO</name>
<feature type="transmembrane region" description="Helical" evidence="1">
    <location>
        <begin position="328"/>
        <end position="347"/>
    </location>
</feature>
<accession>A0A7G9S4R9</accession>
<reference evidence="2 3" key="1">
    <citation type="submission" date="2020-08" db="EMBL/GenBank/DDBJ databases">
        <title>Genome sequence of Leucobacter denitrificans KACC 14055T.</title>
        <authorList>
            <person name="Hyun D.-W."/>
            <person name="Bae J.-W."/>
        </authorList>
    </citation>
    <scope>NUCLEOTIDE SEQUENCE [LARGE SCALE GENOMIC DNA]</scope>
    <source>
        <strain evidence="2 3">KACC 14055</strain>
    </source>
</reference>
<feature type="transmembrane region" description="Helical" evidence="1">
    <location>
        <begin position="216"/>
        <end position="238"/>
    </location>
</feature>
<feature type="transmembrane region" description="Helical" evidence="1">
    <location>
        <begin position="244"/>
        <end position="265"/>
    </location>
</feature>
<dbReference type="InterPro" id="IPR047928">
    <property type="entry name" value="Perm_prefix_1"/>
</dbReference>
<keyword evidence="1" id="KW-0812">Transmembrane</keyword>
<dbReference type="KEGG" id="ldn:H9L06_00085"/>
<evidence type="ECO:0000313" key="2">
    <source>
        <dbReference type="EMBL" id="QNN62844.1"/>
    </source>
</evidence>
<gene>
    <name evidence="2" type="ORF">H9L06_00085</name>
</gene>
<feature type="transmembrane region" description="Helical" evidence="1">
    <location>
        <begin position="151"/>
        <end position="172"/>
    </location>
</feature>